<comment type="caution">
    <text evidence="8">The sequence shown here is derived from an EMBL/GenBank/DDBJ whole genome shotgun (WGS) entry which is preliminary data.</text>
</comment>
<evidence type="ECO:0000256" key="6">
    <source>
        <dbReference type="ARBA" id="ARBA00022989"/>
    </source>
</evidence>
<dbReference type="GO" id="GO:0005789">
    <property type="term" value="C:endoplasmic reticulum membrane"/>
    <property type="evidence" value="ECO:0007669"/>
    <property type="project" value="UniProtKB-SubCell"/>
</dbReference>
<dbReference type="GO" id="GO:0071816">
    <property type="term" value="P:tail-anchored membrane protein insertion into ER membrane"/>
    <property type="evidence" value="ECO:0007669"/>
    <property type="project" value="InterPro"/>
</dbReference>
<evidence type="ECO:0008006" key="10">
    <source>
        <dbReference type="Google" id="ProtNLM"/>
    </source>
</evidence>
<keyword evidence="4" id="KW-0812">Transmembrane</keyword>
<dbReference type="OrthoDB" id="69461at2759"/>
<evidence type="ECO:0000256" key="2">
    <source>
        <dbReference type="ARBA" id="ARBA00010799"/>
    </source>
</evidence>
<dbReference type="InterPro" id="IPR029012">
    <property type="entry name" value="Helix_hairpin_bin_sf"/>
</dbReference>
<gene>
    <name evidence="8" type="ORF">NliqN6_1010</name>
</gene>
<reference evidence="8" key="1">
    <citation type="submission" date="2020-07" db="EMBL/GenBank/DDBJ databases">
        <title>Draft Genome Sequence of a Deep-Sea Yeast, Naganishia (Cryptococcus) liquefaciens strain N6.</title>
        <authorList>
            <person name="Han Y.W."/>
            <person name="Kajitani R."/>
            <person name="Morimoto H."/>
            <person name="Parhat M."/>
            <person name="Tsubouchi H."/>
            <person name="Bakenova O."/>
            <person name="Ogata M."/>
            <person name="Argunhan B."/>
            <person name="Aoki R."/>
            <person name="Kajiwara S."/>
            <person name="Itoh T."/>
            <person name="Iwasaki H."/>
        </authorList>
    </citation>
    <scope>NUCLEOTIDE SEQUENCE</scope>
    <source>
        <strain evidence="8">N6</strain>
    </source>
</reference>
<sequence length="201" mass="22792">MQLALRILAVVLLGSVLSWIGRPALASRAFALYASLVLKPTRARQREIQRQLGASKAELRATSRQEQFTEWSRLRKQVDRDSVDLETTKTALASHRARFDQVFSALFFAVTSGAQWGIVWWYRRQPVVWMPAGWMPAYAESLLNVGGAPKGAVSVTIWSIVCKRVIDLFREIVIQWVAGPLLSQVDTWRTDKQPELVQELD</sequence>
<evidence type="ECO:0000256" key="5">
    <source>
        <dbReference type="ARBA" id="ARBA00022824"/>
    </source>
</evidence>
<dbReference type="GO" id="GO:0043495">
    <property type="term" value="F:protein-membrane adaptor activity"/>
    <property type="evidence" value="ECO:0007669"/>
    <property type="project" value="TreeGrafter"/>
</dbReference>
<name>A0A8H3YCW7_9TREE</name>
<dbReference type="AlphaFoldDB" id="A0A8H3YCW7"/>
<evidence type="ECO:0000256" key="1">
    <source>
        <dbReference type="ARBA" id="ARBA00004477"/>
    </source>
</evidence>
<comment type="subcellular location">
    <subcellularLocation>
        <location evidence="1">Endoplasmic reticulum membrane</location>
        <topology evidence="1">Multi-pass membrane protein</topology>
    </subcellularLocation>
</comment>
<organism evidence="8 9">
    <name type="scientific">Naganishia liquefaciens</name>
    <dbReference type="NCBI Taxonomy" id="104408"/>
    <lineage>
        <taxon>Eukaryota</taxon>
        <taxon>Fungi</taxon>
        <taxon>Dikarya</taxon>
        <taxon>Basidiomycota</taxon>
        <taxon>Agaricomycotina</taxon>
        <taxon>Tremellomycetes</taxon>
        <taxon>Filobasidiales</taxon>
        <taxon>Filobasidiaceae</taxon>
        <taxon>Naganishia</taxon>
    </lineage>
</organism>
<proteinExistence type="inferred from homology"/>
<keyword evidence="9" id="KW-1185">Reference proteome</keyword>
<dbReference type="Proteomes" id="UP000620104">
    <property type="component" value="Unassembled WGS sequence"/>
</dbReference>
<comment type="similarity">
    <text evidence="2">Belongs to the WRB/GET1 family.</text>
</comment>
<evidence type="ECO:0000256" key="3">
    <source>
        <dbReference type="ARBA" id="ARBA00022448"/>
    </source>
</evidence>
<dbReference type="PANTHER" id="PTHR42650">
    <property type="entry name" value="TAIL-ANCHORED PROTEIN INSERTION RECEPTOR WRB"/>
    <property type="match status" value="1"/>
</dbReference>
<evidence type="ECO:0000313" key="9">
    <source>
        <dbReference type="Proteomes" id="UP000620104"/>
    </source>
</evidence>
<dbReference type="InterPro" id="IPR028945">
    <property type="entry name" value="Get1"/>
</dbReference>
<accession>A0A8H3YCW7</accession>
<keyword evidence="6" id="KW-1133">Transmembrane helix</keyword>
<dbReference type="EMBL" id="BLZA01000009">
    <property type="protein sequence ID" value="GHJ84608.1"/>
    <property type="molecule type" value="Genomic_DNA"/>
</dbReference>
<evidence type="ECO:0000313" key="8">
    <source>
        <dbReference type="EMBL" id="GHJ84608.1"/>
    </source>
</evidence>
<evidence type="ECO:0000256" key="4">
    <source>
        <dbReference type="ARBA" id="ARBA00022692"/>
    </source>
</evidence>
<protein>
    <recommendedName>
        <fullName evidence="10">Guided entry of tail-anchored proteins 1</fullName>
    </recommendedName>
</protein>
<keyword evidence="7" id="KW-0472">Membrane</keyword>
<dbReference type="PANTHER" id="PTHR42650:SF1">
    <property type="entry name" value="GUIDED ENTRY OF TAIL-ANCHORED PROTEINS FACTOR 1"/>
    <property type="match status" value="1"/>
</dbReference>
<dbReference type="Gene3D" id="1.10.287.660">
    <property type="entry name" value="Helix hairpin bin"/>
    <property type="match status" value="1"/>
</dbReference>
<evidence type="ECO:0000256" key="7">
    <source>
        <dbReference type="ARBA" id="ARBA00023136"/>
    </source>
</evidence>
<keyword evidence="5" id="KW-0256">Endoplasmic reticulum</keyword>
<dbReference type="GO" id="GO:0043529">
    <property type="term" value="C:GET complex"/>
    <property type="evidence" value="ECO:0007669"/>
    <property type="project" value="TreeGrafter"/>
</dbReference>
<dbReference type="Pfam" id="PF04420">
    <property type="entry name" value="CHD5"/>
    <property type="match status" value="1"/>
</dbReference>
<keyword evidence="3" id="KW-0813">Transport</keyword>